<proteinExistence type="predicted"/>
<feature type="compositionally biased region" description="Basic residues" evidence="1">
    <location>
        <begin position="47"/>
        <end position="65"/>
    </location>
</feature>
<organism evidence="2 3">
    <name type="scientific">Stylosanthes scabra</name>
    <dbReference type="NCBI Taxonomy" id="79078"/>
    <lineage>
        <taxon>Eukaryota</taxon>
        <taxon>Viridiplantae</taxon>
        <taxon>Streptophyta</taxon>
        <taxon>Embryophyta</taxon>
        <taxon>Tracheophyta</taxon>
        <taxon>Spermatophyta</taxon>
        <taxon>Magnoliopsida</taxon>
        <taxon>eudicotyledons</taxon>
        <taxon>Gunneridae</taxon>
        <taxon>Pentapetalae</taxon>
        <taxon>rosids</taxon>
        <taxon>fabids</taxon>
        <taxon>Fabales</taxon>
        <taxon>Fabaceae</taxon>
        <taxon>Papilionoideae</taxon>
        <taxon>50 kb inversion clade</taxon>
        <taxon>dalbergioids sensu lato</taxon>
        <taxon>Dalbergieae</taxon>
        <taxon>Pterocarpus clade</taxon>
        <taxon>Stylosanthes</taxon>
    </lineage>
</organism>
<keyword evidence="3" id="KW-1185">Reference proteome</keyword>
<dbReference type="EMBL" id="JASCZI010272126">
    <property type="protein sequence ID" value="MED6220402.1"/>
    <property type="molecule type" value="Genomic_DNA"/>
</dbReference>
<sequence>MANVGVAQGFVDLYVVHKTFVPEKPDEFPYVVEYINVGESRNQGKQAKARNAKLKNHEKANRKRVSSGLSDDEVLNSDELEELSSE</sequence>
<name>A0ABU6ZEK5_9FABA</name>
<reference evidence="2 3" key="1">
    <citation type="journal article" date="2023" name="Plants (Basel)">
        <title>Bridging the Gap: Combining Genomics and Transcriptomics Approaches to Understand Stylosanthes scabra, an Orphan Legume from the Brazilian Caatinga.</title>
        <authorList>
            <person name="Ferreira-Neto J.R.C."/>
            <person name="da Silva M.D."/>
            <person name="Binneck E."/>
            <person name="de Melo N.F."/>
            <person name="da Silva R.H."/>
            <person name="de Melo A.L.T.M."/>
            <person name="Pandolfi V."/>
            <person name="Bustamante F.O."/>
            <person name="Brasileiro-Vidal A.C."/>
            <person name="Benko-Iseppon A.M."/>
        </authorList>
    </citation>
    <scope>NUCLEOTIDE SEQUENCE [LARGE SCALE GENOMIC DNA]</scope>
    <source>
        <tissue evidence="2">Leaves</tissue>
    </source>
</reference>
<evidence type="ECO:0000256" key="1">
    <source>
        <dbReference type="SAM" id="MobiDB-lite"/>
    </source>
</evidence>
<dbReference type="Proteomes" id="UP001341840">
    <property type="component" value="Unassembled WGS sequence"/>
</dbReference>
<accession>A0ABU6ZEK5</accession>
<feature type="compositionally biased region" description="Acidic residues" evidence="1">
    <location>
        <begin position="70"/>
        <end position="86"/>
    </location>
</feature>
<feature type="region of interest" description="Disordered" evidence="1">
    <location>
        <begin position="41"/>
        <end position="86"/>
    </location>
</feature>
<protein>
    <submittedName>
        <fullName evidence="2">Uncharacterized protein</fullName>
    </submittedName>
</protein>
<gene>
    <name evidence="2" type="ORF">PIB30_044504</name>
</gene>
<comment type="caution">
    <text evidence="2">The sequence shown here is derived from an EMBL/GenBank/DDBJ whole genome shotgun (WGS) entry which is preliminary data.</text>
</comment>
<evidence type="ECO:0000313" key="2">
    <source>
        <dbReference type="EMBL" id="MED6220402.1"/>
    </source>
</evidence>
<evidence type="ECO:0000313" key="3">
    <source>
        <dbReference type="Proteomes" id="UP001341840"/>
    </source>
</evidence>